<feature type="transmembrane region" description="Helical" evidence="6">
    <location>
        <begin position="192"/>
        <end position="215"/>
    </location>
</feature>
<feature type="transmembrane region" description="Helical" evidence="6">
    <location>
        <begin position="37"/>
        <end position="56"/>
    </location>
</feature>
<feature type="domain" description="Major facilitator superfamily (MFS) profile" evidence="7">
    <location>
        <begin position="1"/>
        <end position="369"/>
    </location>
</feature>
<feature type="transmembrane region" description="Helical" evidence="6">
    <location>
        <begin position="93"/>
        <end position="110"/>
    </location>
</feature>
<protein>
    <submittedName>
        <fullName evidence="8">Major facilitator superfamily MFS_1</fullName>
    </submittedName>
</protein>
<gene>
    <name evidence="8" type="ordered locus">FraEuI1c_3103</name>
</gene>
<feature type="transmembrane region" description="Helical" evidence="6">
    <location>
        <begin position="152"/>
        <end position="171"/>
    </location>
</feature>
<name>E3JCY6_PSEI1</name>
<dbReference type="KEGG" id="fri:FraEuI1c_3103"/>
<dbReference type="PANTHER" id="PTHR43124">
    <property type="entry name" value="PURINE EFFLUX PUMP PBUE"/>
    <property type="match status" value="1"/>
</dbReference>
<dbReference type="Gene3D" id="1.20.1250.20">
    <property type="entry name" value="MFS general substrate transporter like domains"/>
    <property type="match status" value="2"/>
</dbReference>
<dbReference type="EMBL" id="CP002299">
    <property type="protein sequence ID" value="ADP81125.1"/>
    <property type="molecule type" value="Genomic_DNA"/>
</dbReference>
<keyword evidence="4 6" id="KW-1133">Transmembrane helix</keyword>
<feature type="transmembrane region" description="Helical" evidence="6">
    <location>
        <begin position="311"/>
        <end position="334"/>
    </location>
</feature>
<evidence type="ECO:0000256" key="3">
    <source>
        <dbReference type="ARBA" id="ARBA00022692"/>
    </source>
</evidence>
<keyword evidence="2" id="KW-1003">Cell membrane</keyword>
<evidence type="ECO:0000256" key="4">
    <source>
        <dbReference type="ARBA" id="ARBA00022989"/>
    </source>
</evidence>
<dbReference type="InterPro" id="IPR011701">
    <property type="entry name" value="MFS"/>
</dbReference>
<dbReference type="AlphaFoldDB" id="E3JCY6"/>
<sequence>MLAAGTFTLGVDGFVLSGLLPSIATDLSVSVSTAGQLTTLFSITYAVGSPVIATLTGRWDRRVLLGGGLALFLLGMAGQALATSFAVMATGRAFAALGAAAFQSNAYVLAGTLAGEHRRGRALAAVTAGTSLSTVLGVPFGVLVGQWAGWRVVLWTIMGLAALTAVCVPRLPGAYVPATSMRTRLGVLTRPTVLAVLVATVAVVAPTFLLISYLPAVLGTTATGSRLVVVLLAFGLGSVVGNRLVGRLVDGRGALRVLLAGVGGVAVSYAVLAGAQSWYLPTLVLAFTIGAFGGLTITPQQHRLFDVAPDVATVALGLNGSAIYLGAALGAALGGLTLDAIGASALPAAAALVATAAAAFIGVTAPERRARATAPRPTPAGQPLP</sequence>
<feature type="transmembrane region" description="Helical" evidence="6">
    <location>
        <begin position="253"/>
        <end position="272"/>
    </location>
</feature>
<evidence type="ECO:0000256" key="2">
    <source>
        <dbReference type="ARBA" id="ARBA00022475"/>
    </source>
</evidence>
<evidence type="ECO:0000256" key="5">
    <source>
        <dbReference type="ARBA" id="ARBA00023136"/>
    </source>
</evidence>
<comment type="subcellular location">
    <subcellularLocation>
        <location evidence="1">Cell membrane</location>
        <topology evidence="1">Multi-pass membrane protein</topology>
    </subcellularLocation>
</comment>
<accession>E3JCY6</accession>
<keyword evidence="5 6" id="KW-0472">Membrane</keyword>
<evidence type="ECO:0000256" key="1">
    <source>
        <dbReference type="ARBA" id="ARBA00004651"/>
    </source>
</evidence>
<dbReference type="HOGENOM" id="CLU_001265_61_5_11"/>
<dbReference type="CDD" id="cd17324">
    <property type="entry name" value="MFS_NepI_like"/>
    <property type="match status" value="1"/>
</dbReference>
<dbReference type="GO" id="GO:0005886">
    <property type="term" value="C:plasma membrane"/>
    <property type="evidence" value="ECO:0007669"/>
    <property type="project" value="UniProtKB-SubCell"/>
</dbReference>
<keyword evidence="9" id="KW-1185">Reference proteome</keyword>
<dbReference type="Proteomes" id="UP000002484">
    <property type="component" value="Chromosome"/>
</dbReference>
<dbReference type="Pfam" id="PF07690">
    <property type="entry name" value="MFS_1"/>
    <property type="match status" value="1"/>
</dbReference>
<keyword evidence="3 6" id="KW-0812">Transmembrane</keyword>
<evidence type="ECO:0000256" key="6">
    <source>
        <dbReference type="SAM" id="Phobius"/>
    </source>
</evidence>
<feature type="transmembrane region" description="Helical" evidence="6">
    <location>
        <begin position="63"/>
        <end position="87"/>
    </location>
</feature>
<dbReference type="eggNOG" id="COG2814">
    <property type="taxonomic scope" value="Bacteria"/>
</dbReference>
<proteinExistence type="predicted"/>
<dbReference type="PROSITE" id="PS50850">
    <property type="entry name" value="MFS"/>
    <property type="match status" value="1"/>
</dbReference>
<dbReference type="InterPro" id="IPR050189">
    <property type="entry name" value="MFS_Efflux_Transporters"/>
</dbReference>
<dbReference type="PANTHER" id="PTHR43124:SF10">
    <property type="entry name" value="PURINE EFFLUX PUMP PBUE"/>
    <property type="match status" value="1"/>
</dbReference>
<evidence type="ECO:0000313" key="9">
    <source>
        <dbReference type="Proteomes" id="UP000002484"/>
    </source>
</evidence>
<evidence type="ECO:0000313" key="8">
    <source>
        <dbReference type="EMBL" id="ADP81125.1"/>
    </source>
</evidence>
<feature type="transmembrane region" description="Helical" evidence="6">
    <location>
        <begin position="340"/>
        <end position="363"/>
    </location>
</feature>
<feature type="transmembrane region" description="Helical" evidence="6">
    <location>
        <begin position="227"/>
        <end position="246"/>
    </location>
</feature>
<dbReference type="SUPFAM" id="SSF103473">
    <property type="entry name" value="MFS general substrate transporter"/>
    <property type="match status" value="1"/>
</dbReference>
<feature type="transmembrane region" description="Helical" evidence="6">
    <location>
        <begin position="278"/>
        <end position="299"/>
    </location>
</feature>
<dbReference type="InterPro" id="IPR036259">
    <property type="entry name" value="MFS_trans_sf"/>
</dbReference>
<evidence type="ECO:0000259" key="7">
    <source>
        <dbReference type="PROSITE" id="PS50850"/>
    </source>
</evidence>
<organism evidence="8 9">
    <name type="scientific">Pseudofrankia inefficax (strain DSM 45817 / CECT 9037 / DDB 130130 / EuI1c)</name>
    <name type="common">Frankia inefficax</name>
    <dbReference type="NCBI Taxonomy" id="298654"/>
    <lineage>
        <taxon>Bacteria</taxon>
        <taxon>Bacillati</taxon>
        <taxon>Actinomycetota</taxon>
        <taxon>Actinomycetes</taxon>
        <taxon>Frankiales</taxon>
        <taxon>Frankiaceae</taxon>
        <taxon>Pseudofrankia</taxon>
    </lineage>
</organism>
<dbReference type="InParanoid" id="E3JCY6"/>
<dbReference type="InterPro" id="IPR020846">
    <property type="entry name" value="MFS_dom"/>
</dbReference>
<reference evidence="8 9" key="1">
    <citation type="submission" date="2010-10" db="EMBL/GenBank/DDBJ databases">
        <title>Complete sequence of Frankia sp. EuI1c.</title>
        <authorList>
            <consortium name="US DOE Joint Genome Institute"/>
            <person name="Lucas S."/>
            <person name="Copeland A."/>
            <person name="Lapidus A."/>
            <person name="Cheng J.-F."/>
            <person name="Bruce D."/>
            <person name="Goodwin L."/>
            <person name="Pitluck S."/>
            <person name="Chertkov O."/>
            <person name="Detter J.C."/>
            <person name="Han C."/>
            <person name="Tapia R."/>
            <person name="Land M."/>
            <person name="Hauser L."/>
            <person name="Jeffries C."/>
            <person name="Kyrpides N."/>
            <person name="Ivanova N."/>
            <person name="Mikhailova N."/>
            <person name="Beauchemin N."/>
            <person name="Sen A."/>
            <person name="Sur S.A."/>
            <person name="Gtari M."/>
            <person name="Wall L."/>
            <person name="Tisa L."/>
            <person name="Woyke T."/>
        </authorList>
    </citation>
    <scope>NUCLEOTIDE SEQUENCE [LARGE SCALE GENOMIC DNA]</scope>
    <source>
        <strain evidence="9">DSM 45817 / CECT 9037 / EuI1c</strain>
    </source>
</reference>
<dbReference type="GO" id="GO:0022857">
    <property type="term" value="F:transmembrane transporter activity"/>
    <property type="evidence" value="ECO:0007669"/>
    <property type="project" value="InterPro"/>
</dbReference>
<feature type="transmembrane region" description="Helical" evidence="6">
    <location>
        <begin position="122"/>
        <end position="146"/>
    </location>
</feature>